<dbReference type="AlphaFoldDB" id="A0A3T0E7L5"/>
<evidence type="ECO:0000313" key="1">
    <source>
        <dbReference type="EMBL" id="AZU03264.1"/>
    </source>
</evidence>
<dbReference type="Proteomes" id="UP000286954">
    <property type="component" value="Chromosome"/>
</dbReference>
<accession>A0A3T0E7L5</accession>
<sequence length="77" mass="8509">MSPAICKVINLEPSRHGGRRSGEPVSALEPRVRDWLTTQSVIVEDWLNQLVAANGDERLVGVLCQHAAFLRDTLEEG</sequence>
<dbReference type="RefSeq" id="WP_127565670.1">
    <property type="nucleotide sequence ID" value="NZ_BMFB01000002.1"/>
</dbReference>
<proteinExistence type="predicted"/>
<dbReference type="EMBL" id="CP018911">
    <property type="protein sequence ID" value="AZU03264.1"/>
    <property type="molecule type" value="Genomic_DNA"/>
</dbReference>
<dbReference type="KEGG" id="gak:X907_0720"/>
<protein>
    <submittedName>
        <fullName evidence="1">Uncharacterized protein</fullName>
    </submittedName>
</protein>
<reference evidence="1 2" key="1">
    <citation type="submission" date="2016-12" db="EMBL/GenBank/DDBJ databases">
        <title>The genome of dimorphic prosthecate Glycocaulis alkaliphilus 6b-8t, isolated from crude oil dictates its adaptability in petroleum environments.</title>
        <authorList>
            <person name="Wu X.-L."/>
            <person name="Geng S."/>
        </authorList>
    </citation>
    <scope>NUCLEOTIDE SEQUENCE [LARGE SCALE GENOMIC DNA]</scope>
    <source>
        <strain evidence="1 2">6B-8</strain>
    </source>
</reference>
<dbReference type="OrthoDB" id="7632559at2"/>
<gene>
    <name evidence="1" type="ORF">X907_0720</name>
</gene>
<keyword evidence="2" id="KW-1185">Reference proteome</keyword>
<organism evidence="1 2">
    <name type="scientific">Glycocaulis alkaliphilus</name>
    <dbReference type="NCBI Taxonomy" id="1434191"/>
    <lineage>
        <taxon>Bacteria</taxon>
        <taxon>Pseudomonadati</taxon>
        <taxon>Pseudomonadota</taxon>
        <taxon>Alphaproteobacteria</taxon>
        <taxon>Maricaulales</taxon>
        <taxon>Maricaulaceae</taxon>
        <taxon>Glycocaulis</taxon>
    </lineage>
</organism>
<name>A0A3T0E7L5_9PROT</name>
<evidence type="ECO:0000313" key="2">
    <source>
        <dbReference type="Proteomes" id="UP000286954"/>
    </source>
</evidence>